<dbReference type="OrthoDB" id="10011726at2"/>
<reference evidence="2 3" key="1">
    <citation type="submission" date="2009-08" db="EMBL/GenBank/DDBJ databases">
        <authorList>
            <person name="Qin X."/>
            <person name="Bachman B."/>
            <person name="Battles P."/>
            <person name="Bell A."/>
            <person name="Bess C."/>
            <person name="Bickham C."/>
            <person name="Chaboub L."/>
            <person name="Chen D."/>
            <person name="Coyle M."/>
            <person name="Deiros D.R."/>
            <person name="Dinh H."/>
            <person name="Forbes L."/>
            <person name="Fowler G."/>
            <person name="Francisco L."/>
            <person name="Fu Q."/>
            <person name="Gubbala S."/>
            <person name="Hale W."/>
            <person name="Han Y."/>
            <person name="Hemphill L."/>
            <person name="Highlander S.K."/>
            <person name="Hirani K."/>
            <person name="Hogues M."/>
            <person name="Jackson L."/>
            <person name="Jakkamsetti A."/>
            <person name="Javaid M."/>
            <person name="Jiang H."/>
            <person name="Korchina V."/>
            <person name="Kovar C."/>
            <person name="Lara F."/>
            <person name="Lee S."/>
            <person name="Mata R."/>
            <person name="Mathew T."/>
            <person name="Moen C."/>
            <person name="Morales K."/>
            <person name="Munidasa M."/>
            <person name="Nazareth L."/>
            <person name="Ngo R."/>
            <person name="Nguyen L."/>
            <person name="Okwuonu G."/>
            <person name="Ongeri F."/>
            <person name="Patil S."/>
            <person name="Petrosino J."/>
            <person name="Pham C."/>
            <person name="Pham P."/>
            <person name="Pu L.-L."/>
            <person name="Puazo M."/>
            <person name="Raj R."/>
            <person name="Reid J."/>
            <person name="Rouhana J."/>
            <person name="Saada N."/>
            <person name="Shang Y."/>
            <person name="Simmons D."/>
            <person name="Thornton R."/>
            <person name="Warren J."/>
            <person name="Weissenberger G."/>
            <person name="Zhang J."/>
            <person name="Zhang L."/>
            <person name="Zhou C."/>
            <person name="Zhu D."/>
            <person name="Muzny D."/>
            <person name="Worley K."/>
            <person name="Gibbs R."/>
        </authorList>
    </citation>
    <scope>NUCLEOTIDE SEQUENCE [LARGE SCALE GENOMIC DNA]</scope>
    <source>
        <strain evidence="3">ATCC 15826 / DSM 8339 / NCTC 10426 / 6573</strain>
    </source>
</reference>
<proteinExistence type="predicted"/>
<dbReference type="EMBL" id="ACKY01000107">
    <property type="protein sequence ID" value="EEV87927.1"/>
    <property type="molecule type" value="Genomic_DNA"/>
</dbReference>
<dbReference type="STRING" id="2718.CHUV0807_1037"/>
<dbReference type="RefSeq" id="WP_004142080.1">
    <property type="nucleotide sequence ID" value="NZ_GG694027.1"/>
</dbReference>
<feature type="chain" id="PRO_5002990486" evidence="1">
    <location>
        <begin position="22"/>
        <end position="229"/>
    </location>
</feature>
<protein>
    <submittedName>
        <fullName evidence="2">Tat pathway signal sequence domain protein</fullName>
    </submittedName>
</protein>
<evidence type="ECO:0000313" key="3">
    <source>
        <dbReference type="Proteomes" id="UP000004870"/>
    </source>
</evidence>
<name>C8NBT9_CARH6</name>
<dbReference type="Proteomes" id="UP000004870">
    <property type="component" value="Unassembled WGS sequence"/>
</dbReference>
<dbReference type="HOGENOM" id="CLU_1203057_0_0_6"/>
<evidence type="ECO:0000313" key="2">
    <source>
        <dbReference type="EMBL" id="EEV87927.1"/>
    </source>
</evidence>
<keyword evidence="3" id="KW-1185">Reference proteome</keyword>
<feature type="signal peptide" evidence="1">
    <location>
        <begin position="1"/>
        <end position="21"/>
    </location>
</feature>
<keyword evidence="1" id="KW-0732">Signal</keyword>
<comment type="caution">
    <text evidence="2">The sequence shown here is derived from an EMBL/GenBank/DDBJ whole genome shotgun (WGS) entry which is preliminary data.</text>
</comment>
<evidence type="ECO:0000256" key="1">
    <source>
        <dbReference type="SAM" id="SignalP"/>
    </source>
</evidence>
<accession>C8NBT9</accession>
<sequence length="229" mass="23736">MKKILILILTACLLALAPARADDALAADAQSRRDFIVKHAGKLAAGEAQAAVQISAALQVNGNAVLAALCRSSDGRDALALWGSTLLAQHNLTPLAQRLAQLALGDDGKHDATAWFNEKNGDDYRHAQTLGCYTGALNRALQNTDDAAARSGELLRQAATAAGVAELEAAAAPAADAPAKIRWVYGQLAPALQNPGDSASRLRTAALPPDADAAALKAFESSWQQGNTP</sequence>
<dbReference type="AlphaFoldDB" id="C8NBT9"/>
<organism evidence="2 3">
    <name type="scientific">Cardiobacterium hominis (strain ATCC 15826 / DSM 8339 / NCTC 10426 / 6573)</name>
    <dbReference type="NCBI Taxonomy" id="638300"/>
    <lineage>
        <taxon>Bacteria</taxon>
        <taxon>Pseudomonadati</taxon>
        <taxon>Pseudomonadota</taxon>
        <taxon>Gammaproteobacteria</taxon>
        <taxon>Cardiobacteriales</taxon>
        <taxon>Cardiobacteriaceae</taxon>
        <taxon>Cardiobacterium</taxon>
    </lineage>
</organism>
<dbReference type="GeneID" id="84790136"/>
<gene>
    <name evidence="2" type="ORF">HMPREF0198_1967</name>
</gene>